<dbReference type="EMBL" id="LXQA010871779">
    <property type="protein sequence ID" value="MCI74954.1"/>
    <property type="molecule type" value="Genomic_DNA"/>
</dbReference>
<evidence type="ECO:0000313" key="2">
    <source>
        <dbReference type="Proteomes" id="UP000265520"/>
    </source>
</evidence>
<dbReference type="Proteomes" id="UP000265520">
    <property type="component" value="Unassembled WGS sequence"/>
</dbReference>
<name>A0A392UQQ6_9FABA</name>
<feature type="non-terminal residue" evidence="1">
    <location>
        <position position="1"/>
    </location>
</feature>
<dbReference type="AlphaFoldDB" id="A0A392UQQ6"/>
<reference evidence="1 2" key="1">
    <citation type="journal article" date="2018" name="Front. Plant Sci.">
        <title>Red Clover (Trifolium pratense) and Zigzag Clover (T. medium) - A Picture of Genomic Similarities and Differences.</title>
        <authorList>
            <person name="Dluhosova J."/>
            <person name="Istvanek J."/>
            <person name="Nedelnik J."/>
            <person name="Repkova J."/>
        </authorList>
    </citation>
    <scope>NUCLEOTIDE SEQUENCE [LARGE SCALE GENOMIC DNA]</scope>
    <source>
        <strain evidence="2">cv. 10/8</strain>
        <tissue evidence="1">Leaf</tissue>
    </source>
</reference>
<organism evidence="1 2">
    <name type="scientific">Trifolium medium</name>
    <dbReference type="NCBI Taxonomy" id="97028"/>
    <lineage>
        <taxon>Eukaryota</taxon>
        <taxon>Viridiplantae</taxon>
        <taxon>Streptophyta</taxon>
        <taxon>Embryophyta</taxon>
        <taxon>Tracheophyta</taxon>
        <taxon>Spermatophyta</taxon>
        <taxon>Magnoliopsida</taxon>
        <taxon>eudicotyledons</taxon>
        <taxon>Gunneridae</taxon>
        <taxon>Pentapetalae</taxon>
        <taxon>rosids</taxon>
        <taxon>fabids</taxon>
        <taxon>Fabales</taxon>
        <taxon>Fabaceae</taxon>
        <taxon>Papilionoideae</taxon>
        <taxon>50 kb inversion clade</taxon>
        <taxon>NPAAA clade</taxon>
        <taxon>Hologalegina</taxon>
        <taxon>IRL clade</taxon>
        <taxon>Trifolieae</taxon>
        <taxon>Trifolium</taxon>
    </lineage>
</organism>
<comment type="caution">
    <text evidence="1">The sequence shown here is derived from an EMBL/GenBank/DDBJ whole genome shotgun (WGS) entry which is preliminary data.</text>
</comment>
<keyword evidence="2" id="KW-1185">Reference proteome</keyword>
<proteinExistence type="predicted"/>
<protein>
    <submittedName>
        <fullName evidence="1">Uncharacterized protein</fullName>
    </submittedName>
</protein>
<sequence>PLGVQVVRLFVSLVRVRGKAPL</sequence>
<accession>A0A392UQQ6</accession>
<evidence type="ECO:0000313" key="1">
    <source>
        <dbReference type="EMBL" id="MCI74954.1"/>
    </source>
</evidence>